<dbReference type="Proteomes" id="UP000005244">
    <property type="component" value="Unassembled WGS sequence"/>
</dbReference>
<accession>J5WQI3</accession>
<dbReference type="AlphaFoldDB" id="J5WQI3"/>
<name>J5WQI3_9FIRM</name>
<evidence type="ECO:0000256" key="1">
    <source>
        <dbReference type="SAM" id="MobiDB-lite"/>
    </source>
</evidence>
<evidence type="ECO:0000313" key="2">
    <source>
        <dbReference type="EMBL" id="EJU23637.1"/>
    </source>
</evidence>
<protein>
    <recommendedName>
        <fullName evidence="4">Nucleotide exchange factor GrpE</fullName>
    </recommendedName>
</protein>
<reference evidence="2 3" key="1">
    <citation type="submission" date="2012-07" db="EMBL/GenBank/DDBJ databases">
        <authorList>
            <person name="Durkin A.S."/>
            <person name="McCorrison J."/>
            <person name="Torralba M."/>
            <person name="Gillis M."/>
            <person name="Methe B."/>
            <person name="Sutton G."/>
            <person name="Nelson K.E."/>
        </authorList>
    </citation>
    <scope>NUCLEOTIDE SEQUENCE [LARGE SCALE GENOMIC DNA]</scope>
    <source>
        <strain evidence="2 3">OBRC8</strain>
    </source>
</reference>
<dbReference type="EMBL" id="ALNK01000015">
    <property type="protein sequence ID" value="EJU23637.1"/>
    <property type="molecule type" value="Genomic_DNA"/>
</dbReference>
<comment type="caution">
    <text evidence="2">The sequence shown here is derived from an EMBL/GenBank/DDBJ whole genome shotgun (WGS) entry which is preliminary data.</text>
</comment>
<dbReference type="RefSeq" id="WP_009530775.1">
    <property type="nucleotide sequence ID" value="NZ_ALNK01000015.1"/>
</dbReference>
<organism evidence="2 3">
    <name type="scientific">Peptoanaerobacter stomatis</name>
    <dbReference type="NCBI Taxonomy" id="796937"/>
    <lineage>
        <taxon>Bacteria</taxon>
        <taxon>Bacillati</taxon>
        <taxon>Bacillota</taxon>
        <taxon>Clostridia</taxon>
        <taxon>Peptostreptococcales</taxon>
        <taxon>Filifactoraceae</taxon>
        <taxon>Peptoanaerobacter</taxon>
    </lineage>
</organism>
<evidence type="ECO:0008006" key="4">
    <source>
        <dbReference type="Google" id="ProtNLM"/>
    </source>
</evidence>
<sequence>MEKEQIVSEEILSENNDIESKKEMDTEENNSELNIFKQDAESDLERDIENMKVENEVLKETDEEAKISYESESKEETEVFDEDVNKVENSETYSFELKKELDELKDISEKTLIEIREVHKLYHNEYAGRLIKMQKELDEYHEIENGKVFDDILLDVAKLYCDNEQILEVIEDPKIKKQVSYIFEDIEQLLESYGVVRNKSELMTKRNIKTCKIRKTIETNDFNLNDTVAKSVKSGFSKGTRVLIKEDIYVNVYKENTTESE</sequence>
<keyword evidence="3" id="KW-1185">Reference proteome</keyword>
<feature type="region of interest" description="Disordered" evidence="1">
    <location>
        <begin position="1"/>
        <end position="41"/>
    </location>
</feature>
<evidence type="ECO:0000313" key="3">
    <source>
        <dbReference type="Proteomes" id="UP000005244"/>
    </source>
</evidence>
<proteinExistence type="predicted"/>
<gene>
    <name evidence="2" type="ORF">HMPREF1143_2248</name>
</gene>